<dbReference type="PANTHER" id="PTHR40074:SF2">
    <property type="entry name" value="O-ACETYLTRANSFERASE WECH"/>
    <property type="match status" value="1"/>
</dbReference>
<feature type="transmembrane region" description="Helical" evidence="7">
    <location>
        <begin position="21"/>
        <end position="37"/>
    </location>
</feature>
<dbReference type="GO" id="GO:0005886">
    <property type="term" value="C:plasma membrane"/>
    <property type="evidence" value="ECO:0007669"/>
    <property type="project" value="UniProtKB-SubCell"/>
</dbReference>
<feature type="transmembrane region" description="Helical" evidence="7">
    <location>
        <begin position="94"/>
        <end position="111"/>
    </location>
</feature>
<feature type="transmembrane region" description="Helical" evidence="7">
    <location>
        <begin position="247"/>
        <end position="265"/>
    </location>
</feature>
<evidence type="ECO:0000259" key="8">
    <source>
        <dbReference type="Pfam" id="PF01757"/>
    </source>
</evidence>
<feature type="transmembrane region" description="Helical" evidence="7">
    <location>
        <begin position="131"/>
        <end position="150"/>
    </location>
</feature>
<feature type="transmembrane region" description="Helical" evidence="7">
    <location>
        <begin position="188"/>
        <end position="205"/>
    </location>
</feature>
<comment type="subcellular location">
    <subcellularLocation>
        <location evidence="1">Cell membrane</location>
        <topology evidence="1">Multi-pass membrane protein</topology>
    </subcellularLocation>
</comment>
<evidence type="ECO:0000313" key="10">
    <source>
        <dbReference type="Proteomes" id="UP000284120"/>
    </source>
</evidence>
<dbReference type="PANTHER" id="PTHR40074">
    <property type="entry name" value="O-ACETYLTRANSFERASE WECH"/>
    <property type="match status" value="1"/>
</dbReference>
<dbReference type="GO" id="GO:0016413">
    <property type="term" value="F:O-acetyltransferase activity"/>
    <property type="evidence" value="ECO:0007669"/>
    <property type="project" value="TreeGrafter"/>
</dbReference>
<proteinExistence type="inferred from homology"/>
<keyword evidence="3" id="KW-1003">Cell membrane</keyword>
<evidence type="ECO:0000256" key="1">
    <source>
        <dbReference type="ARBA" id="ARBA00004651"/>
    </source>
</evidence>
<dbReference type="Proteomes" id="UP000284120">
    <property type="component" value="Unassembled WGS sequence"/>
</dbReference>
<evidence type="ECO:0000256" key="2">
    <source>
        <dbReference type="ARBA" id="ARBA00007400"/>
    </source>
</evidence>
<keyword evidence="6 7" id="KW-0472">Membrane</keyword>
<evidence type="ECO:0000256" key="7">
    <source>
        <dbReference type="SAM" id="Phobius"/>
    </source>
</evidence>
<evidence type="ECO:0000256" key="4">
    <source>
        <dbReference type="ARBA" id="ARBA00022692"/>
    </source>
</evidence>
<evidence type="ECO:0000313" key="9">
    <source>
        <dbReference type="EMBL" id="RWU04949.1"/>
    </source>
</evidence>
<evidence type="ECO:0000256" key="3">
    <source>
        <dbReference type="ARBA" id="ARBA00022475"/>
    </source>
</evidence>
<dbReference type="EMBL" id="SAYW01000006">
    <property type="protein sequence ID" value="RWU04949.1"/>
    <property type="molecule type" value="Genomic_DNA"/>
</dbReference>
<evidence type="ECO:0000256" key="5">
    <source>
        <dbReference type="ARBA" id="ARBA00022989"/>
    </source>
</evidence>
<dbReference type="AlphaFoldDB" id="A0A443YMI8"/>
<evidence type="ECO:0000256" key="6">
    <source>
        <dbReference type="ARBA" id="ARBA00023136"/>
    </source>
</evidence>
<dbReference type="GO" id="GO:0009246">
    <property type="term" value="P:enterobacterial common antigen biosynthetic process"/>
    <property type="evidence" value="ECO:0007669"/>
    <property type="project" value="TreeGrafter"/>
</dbReference>
<sequence length="348" mass="40222">MTIFNAQNNGLKNYISNLRNIATFAVILLHVAAPFVLQFNKISFASWQLANLLDSMLRFGVPVFVMISGAVLLDRHEPLSTFLSKRLKRVVLPFLFWSLVYFIFVYAGSFQKFSTLQLLQTLMNKLLKGTYYHLWYVYMILGIYLFVPIIRKWAQNSTKQELQYFLFLWAITLLINTNVAKYLPSIEVLYFSKYLGYFVLGHYLDKHVTTSRPRNNLYIMFFAFGVALTFLSASYLSVKENHLNITYYNYLSPNVCLLSIGIFLLGKSLLHGSNALSINLDKHSYGIYLVHVLVLHYIYRSTAHLSINKNSPLSLFIYIIGISVVTYVISYAVIRLLAVNKRLRPFIT</sequence>
<accession>A0A443YMI8</accession>
<reference evidence="9 10" key="1">
    <citation type="submission" date="2018-06" db="EMBL/GenBank/DDBJ databases">
        <title>Pedobacter endophyticus sp. nov., an endophytic bacterium isolated from a leaf of Triticum aestivum.</title>
        <authorList>
            <person name="Zhang L."/>
        </authorList>
    </citation>
    <scope>NUCLEOTIDE SEQUENCE [LARGE SCALE GENOMIC DNA]</scope>
    <source>
        <strain evidence="9 10">CM134L-2</strain>
    </source>
</reference>
<name>A0A443YMI8_9SPHI</name>
<keyword evidence="10" id="KW-1185">Reference proteome</keyword>
<feature type="transmembrane region" description="Helical" evidence="7">
    <location>
        <begin position="315"/>
        <end position="338"/>
    </location>
</feature>
<keyword evidence="5 7" id="KW-1133">Transmembrane helix</keyword>
<dbReference type="OrthoDB" id="9810469at2"/>
<dbReference type="Pfam" id="PF01757">
    <property type="entry name" value="Acyl_transf_3"/>
    <property type="match status" value="1"/>
</dbReference>
<comment type="caution">
    <text evidence="9">The sequence shown here is derived from an EMBL/GenBank/DDBJ whole genome shotgun (WGS) entry which is preliminary data.</text>
</comment>
<feature type="transmembrane region" description="Helical" evidence="7">
    <location>
        <begin position="162"/>
        <end position="182"/>
    </location>
</feature>
<keyword evidence="4 7" id="KW-0812">Transmembrane</keyword>
<comment type="similarity">
    <text evidence="2">Belongs to the acyltransferase 3 family.</text>
</comment>
<organism evidence="9 10">
    <name type="scientific">Pedobacter chitinilyticus</name>
    <dbReference type="NCBI Taxonomy" id="2233776"/>
    <lineage>
        <taxon>Bacteria</taxon>
        <taxon>Pseudomonadati</taxon>
        <taxon>Bacteroidota</taxon>
        <taxon>Sphingobacteriia</taxon>
        <taxon>Sphingobacteriales</taxon>
        <taxon>Sphingobacteriaceae</taxon>
        <taxon>Pedobacter</taxon>
    </lineage>
</organism>
<feature type="transmembrane region" description="Helical" evidence="7">
    <location>
        <begin position="57"/>
        <end position="73"/>
    </location>
</feature>
<feature type="transmembrane region" description="Helical" evidence="7">
    <location>
        <begin position="285"/>
        <end position="303"/>
    </location>
</feature>
<feature type="transmembrane region" description="Helical" evidence="7">
    <location>
        <begin position="217"/>
        <end position="235"/>
    </location>
</feature>
<feature type="domain" description="Acyltransferase 3" evidence="8">
    <location>
        <begin position="13"/>
        <end position="332"/>
    </location>
</feature>
<protein>
    <recommendedName>
        <fullName evidence="8">Acyltransferase 3 domain-containing protein</fullName>
    </recommendedName>
</protein>
<dbReference type="InterPro" id="IPR002656">
    <property type="entry name" value="Acyl_transf_3_dom"/>
</dbReference>
<gene>
    <name evidence="9" type="ORF">DPV69_17455</name>
</gene>